<keyword evidence="2" id="KW-1185">Reference proteome</keyword>
<dbReference type="Proteomes" id="UP001148838">
    <property type="component" value="Unassembled WGS sequence"/>
</dbReference>
<accession>A0ABQ8SJ80</accession>
<comment type="caution">
    <text evidence="1">The sequence shown here is derived from an EMBL/GenBank/DDBJ whole genome shotgun (WGS) entry which is preliminary data.</text>
</comment>
<evidence type="ECO:0000313" key="2">
    <source>
        <dbReference type="Proteomes" id="UP001148838"/>
    </source>
</evidence>
<organism evidence="1 2">
    <name type="scientific">Periplaneta americana</name>
    <name type="common">American cockroach</name>
    <name type="synonym">Blatta americana</name>
    <dbReference type="NCBI Taxonomy" id="6978"/>
    <lineage>
        <taxon>Eukaryota</taxon>
        <taxon>Metazoa</taxon>
        <taxon>Ecdysozoa</taxon>
        <taxon>Arthropoda</taxon>
        <taxon>Hexapoda</taxon>
        <taxon>Insecta</taxon>
        <taxon>Pterygota</taxon>
        <taxon>Neoptera</taxon>
        <taxon>Polyneoptera</taxon>
        <taxon>Dictyoptera</taxon>
        <taxon>Blattodea</taxon>
        <taxon>Blattoidea</taxon>
        <taxon>Blattidae</taxon>
        <taxon>Blattinae</taxon>
        <taxon>Periplaneta</taxon>
    </lineage>
</organism>
<gene>
    <name evidence="1" type="ORF">ANN_22752</name>
</gene>
<reference evidence="1 2" key="1">
    <citation type="journal article" date="2022" name="Allergy">
        <title>Genome assembly and annotation of Periplaneta americana reveal a comprehensive cockroach allergen profile.</title>
        <authorList>
            <person name="Wang L."/>
            <person name="Xiong Q."/>
            <person name="Saelim N."/>
            <person name="Wang L."/>
            <person name="Nong W."/>
            <person name="Wan A.T."/>
            <person name="Shi M."/>
            <person name="Liu X."/>
            <person name="Cao Q."/>
            <person name="Hui J.H.L."/>
            <person name="Sookrung N."/>
            <person name="Leung T.F."/>
            <person name="Tungtrongchitr A."/>
            <person name="Tsui S.K.W."/>
        </authorList>
    </citation>
    <scope>NUCLEOTIDE SEQUENCE [LARGE SCALE GENOMIC DNA]</scope>
    <source>
        <strain evidence="1">PWHHKU_190912</strain>
    </source>
</reference>
<dbReference type="EMBL" id="JAJSOF020000025">
    <property type="protein sequence ID" value="KAJ4434204.1"/>
    <property type="molecule type" value="Genomic_DNA"/>
</dbReference>
<protein>
    <submittedName>
        <fullName evidence="1">Uncharacterized protein</fullName>
    </submittedName>
</protein>
<evidence type="ECO:0000313" key="1">
    <source>
        <dbReference type="EMBL" id="KAJ4434204.1"/>
    </source>
</evidence>
<name>A0ABQ8SJ80_PERAM</name>
<sequence length="180" mass="20475">MRPLLHDADCRLAYVKVVDICFSEKINTFASAHISEGQFREVGYCASSQQTRVNCVHATPSYFDTNVPQVYCERVISKFHNHTEQPSLMLAGSEFQSLGRAIVKEDEYEEVRWDGISLMLAGNEFQSLGRAIVKEDEYEEVRWDDVSLGELHRSQGGVEAFKGTTVDRRMYSSYFGQMAP</sequence>
<proteinExistence type="predicted"/>